<dbReference type="SUPFAM" id="SSF54427">
    <property type="entry name" value="NTF2-like"/>
    <property type="match status" value="1"/>
</dbReference>
<dbReference type="InterPro" id="IPR032710">
    <property type="entry name" value="NTF2-like_dom_sf"/>
</dbReference>
<evidence type="ECO:0000313" key="2">
    <source>
        <dbReference type="EMBL" id="QSX76692.1"/>
    </source>
</evidence>
<feature type="signal peptide" evidence="1">
    <location>
        <begin position="1"/>
        <end position="20"/>
    </location>
</feature>
<evidence type="ECO:0000313" key="3">
    <source>
        <dbReference type="Proteomes" id="UP000663400"/>
    </source>
</evidence>
<reference evidence="2 3" key="1">
    <citation type="submission" date="2021-02" db="EMBL/GenBank/DDBJ databases">
        <title>Lysobacter arenosi sp. nov., isolated from soil of gangwondo yeongwol, south Korea.</title>
        <authorList>
            <person name="Kim K.R."/>
            <person name="Kim K.H."/>
            <person name="Jeon C.O."/>
        </authorList>
    </citation>
    <scope>NUCLEOTIDE SEQUENCE [LARGE SCALE GENOMIC DNA]</scope>
    <source>
        <strain evidence="2 3">R7</strain>
    </source>
</reference>
<proteinExistence type="predicted"/>
<sequence length="148" mass="16205">MGTTNWFVRCSVTLVLLVVAASGCSRTPPEQRLRQTVESLQQGIEQRDASVLDAVLAEDFIGPDALDRDGAGRIARLMFLRHRQIGMKLGPVSVELLPGHATARFTAALTGGSGEMLPEAAQIYEVETGWREEDGEWRLTSATWVPKL</sequence>
<evidence type="ECO:0000256" key="1">
    <source>
        <dbReference type="SAM" id="SignalP"/>
    </source>
</evidence>
<feature type="chain" id="PRO_5047034663" evidence="1">
    <location>
        <begin position="21"/>
        <end position="148"/>
    </location>
</feature>
<name>A0ABX7RIA0_9GAMM</name>
<gene>
    <name evidence="2" type="ORF">HIV01_004440</name>
</gene>
<keyword evidence="3" id="KW-1185">Reference proteome</keyword>
<keyword evidence="1" id="KW-0732">Signal</keyword>
<dbReference type="Gene3D" id="3.10.450.50">
    <property type="match status" value="1"/>
</dbReference>
<dbReference type="Proteomes" id="UP000663400">
    <property type="component" value="Chromosome"/>
</dbReference>
<organism evidence="2 3">
    <name type="scientific">Lysobacter arenosi</name>
    <dbReference type="NCBI Taxonomy" id="2795387"/>
    <lineage>
        <taxon>Bacteria</taxon>
        <taxon>Pseudomonadati</taxon>
        <taxon>Pseudomonadota</taxon>
        <taxon>Gammaproteobacteria</taxon>
        <taxon>Lysobacterales</taxon>
        <taxon>Lysobacteraceae</taxon>
        <taxon>Lysobacter</taxon>
    </lineage>
</organism>
<accession>A0ABX7RIA0</accession>
<dbReference type="EMBL" id="CP071517">
    <property type="protein sequence ID" value="QSX76692.1"/>
    <property type="molecule type" value="Genomic_DNA"/>
</dbReference>
<protein>
    <submittedName>
        <fullName evidence="2">Nuclear transport factor 2 family protein</fullName>
    </submittedName>
</protein>